<proteinExistence type="predicted"/>
<name>A0A1W2M1F2_9PSEU</name>
<evidence type="ECO:0000313" key="1">
    <source>
        <dbReference type="EMBL" id="ONF73669.1"/>
    </source>
</evidence>
<dbReference type="Proteomes" id="UP000076660">
    <property type="component" value="Unassembled WGS sequence"/>
</dbReference>
<organism evidence="1 2">
    <name type="scientific">Amycolatopsis keratiniphila subsp. keratiniphila</name>
    <dbReference type="NCBI Taxonomy" id="227715"/>
    <lineage>
        <taxon>Bacteria</taxon>
        <taxon>Bacillati</taxon>
        <taxon>Actinomycetota</taxon>
        <taxon>Actinomycetes</taxon>
        <taxon>Pseudonocardiales</taxon>
        <taxon>Pseudonocardiaceae</taxon>
        <taxon>Amycolatopsis</taxon>
        <taxon>Amycolatopsis japonica group</taxon>
    </lineage>
</organism>
<evidence type="ECO:0000313" key="2">
    <source>
        <dbReference type="Proteomes" id="UP000076660"/>
    </source>
</evidence>
<comment type="caution">
    <text evidence="1">The sequence shown here is derived from an EMBL/GenBank/DDBJ whole genome shotgun (WGS) entry which is preliminary data.</text>
</comment>
<dbReference type="AlphaFoldDB" id="A0A1W2M1F2"/>
<sequence>MDLPRDIFEVDGYAYYAKDSNDPKIEYWFFNGSWNFRDNFIGTGAPGDASGIGAAVPNCWAWAGEAIAAQDYEGNSYPVKHFARQNAGVTATLWDIEDRTSGFKMLMDHGGTQLAFKRTKPGCEGEALQARYYYEHNQGGDGSWGFSISLFGMALSYTSSPLKLQKATGVLSSI</sequence>
<dbReference type="EMBL" id="LQMT02000007">
    <property type="protein sequence ID" value="ONF73669.1"/>
    <property type="molecule type" value="Genomic_DNA"/>
</dbReference>
<accession>A0A1W2M1F2</accession>
<gene>
    <name evidence="1" type="ORF">AVR91_0206035</name>
</gene>
<reference evidence="1 2" key="1">
    <citation type="submission" date="2016-12" db="EMBL/GenBank/DDBJ databases">
        <title>Amycolatopsis keratiniphila subsp. keratiniphila genome sequencing and assembly.</title>
        <authorList>
            <person name="Mayilraj S."/>
            <person name="Kaur N."/>
        </authorList>
    </citation>
    <scope>NUCLEOTIDE SEQUENCE [LARGE SCALE GENOMIC DNA]</scope>
    <source>
        <strain evidence="1 2">DSM 44409</strain>
    </source>
</reference>
<protein>
    <submittedName>
        <fullName evidence="1">Uncharacterized protein</fullName>
    </submittedName>
</protein>